<dbReference type="OMA" id="DWNTQRF"/>
<dbReference type="SUPFAM" id="SSF53254">
    <property type="entry name" value="Phosphoglycerate mutase-like"/>
    <property type="match status" value="1"/>
</dbReference>
<dbReference type="PANTHER" id="PTHR11567">
    <property type="entry name" value="ACID PHOSPHATASE-RELATED"/>
    <property type="match status" value="1"/>
</dbReference>
<dbReference type="WBParaSite" id="nRc.2.0.1.t17352-RA">
    <property type="protein sequence ID" value="nRc.2.0.1.t17352-RA"/>
    <property type="gene ID" value="nRc.2.0.1.g17352"/>
</dbReference>
<proteinExistence type="inferred from homology"/>
<evidence type="ECO:0000256" key="1">
    <source>
        <dbReference type="ARBA" id="ARBA00005375"/>
    </source>
</evidence>
<dbReference type="AlphaFoldDB" id="A0A915IU53"/>
<dbReference type="CDD" id="cd07061">
    <property type="entry name" value="HP_HAP_like"/>
    <property type="match status" value="1"/>
</dbReference>
<dbReference type="InterPro" id="IPR050645">
    <property type="entry name" value="Histidine_acid_phosphatase"/>
</dbReference>
<dbReference type="PANTHER" id="PTHR11567:SF29">
    <property type="entry name" value="ACID PHOSPHATASE FAMILY"/>
    <property type="match status" value="1"/>
</dbReference>
<evidence type="ECO:0000313" key="3">
    <source>
        <dbReference type="WBParaSite" id="nRc.2.0.1.t17352-RA"/>
    </source>
</evidence>
<dbReference type="InterPro" id="IPR029033">
    <property type="entry name" value="His_PPase_superfam"/>
</dbReference>
<dbReference type="Gene3D" id="3.40.50.1240">
    <property type="entry name" value="Phosphoglycerate mutase-like"/>
    <property type="match status" value="2"/>
</dbReference>
<evidence type="ECO:0000313" key="2">
    <source>
        <dbReference type="Proteomes" id="UP000887565"/>
    </source>
</evidence>
<dbReference type="Proteomes" id="UP000887565">
    <property type="component" value="Unplaced"/>
</dbReference>
<accession>A0A915IU53</accession>
<keyword evidence="2" id="KW-1185">Reference proteome</keyword>
<comment type="similarity">
    <text evidence="1">Belongs to the histidine acid phosphatase family.</text>
</comment>
<reference evidence="3" key="1">
    <citation type="submission" date="2022-11" db="UniProtKB">
        <authorList>
            <consortium name="WormBaseParasite"/>
        </authorList>
    </citation>
    <scope>IDENTIFICATION</scope>
</reference>
<organism evidence="2 3">
    <name type="scientific">Romanomermis culicivorax</name>
    <name type="common">Nematode worm</name>
    <dbReference type="NCBI Taxonomy" id="13658"/>
    <lineage>
        <taxon>Eukaryota</taxon>
        <taxon>Metazoa</taxon>
        <taxon>Ecdysozoa</taxon>
        <taxon>Nematoda</taxon>
        <taxon>Enoplea</taxon>
        <taxon>Dorylaimia</taxon>
        <taxon>Mermithida</taxon>
        <taxon>Mermithoidea</taxon>
        <taxon>Mermithidae</taxon>
        <taxon>Romanomermis</taxon>
    </lineage>
</organism>
<protein>
    <submittedName>
        <fullName evidence="3">Uncharacterized protein</fullName>
    </submittedName>
</protein>
<dbReference type="InterPro" id="IPR000560">
    <property type="entry name" value="His_Pase_clade-2"/>
</dbReference>
<dbReference type="GO" id="GO:0016791">
    <property type="term" value="F:phosphatase activity"/>
    <property type="evidence" value="ECO:0007669"/>
    <property type="project" value="TreeGrafter"/>
</dbReference>
<name>A0A915IU53_ROMCU</name>
<sequence length="313" mass="35319">MYKIYDQGFRHGYRNPAQFFKNDTSRETAGWGWEGASQLTNIGKQQAYSLGKFLRNRYAKLLPTEFQPSELLRMYNVKCPAYTEAYQPISDDNLPQSRDWLKNEDQLVKYIMSNTGLNGSLSDLADVADNIQSILYTPGAKLPGWIENPSLAGFNKDKILKEILEYAEAHQIQCAVDRPCAKAMAGLWLDEILKILKQKESGKLADRKAHFYAAHTETVLSLMKLLGMDVAETPTSAGFVLEFRQQSGGGKGQVRALFHEPNHQRHTVREAHVVRLPYCSSGEWCSLDSIAQAASKESFADWQTFCRLPKCAI</sequence>